<dbReference type="Gene3D" id="3.30.230.30">
    <property type="entry name" value="Impact, N-terminal domain"/>
    <property type="match status" value="1"/>
</dbReference>
<evidence type="ECO:0000313" key="3">
    <source>
        <dbReference type="EMBL" id="MPL72143.1"/>
    </source>
</evidence>
<dbReference type="SUPFAM" id="SSF54211">
    <property type="entry name" value="Ribosomal protein S5 domain 2-like"/>
    <property type="match status" value="1"/>
</dbReference>
<dbReference type="InterPro" id="IPR020568">
    <property type="entry name" value="Ribosomal_Su5_D2-typ_SF"/>
</dbReference>
<evidence type="ECO:0000256" key="1">
    <source>
        <dbReference type="ARBA" id="ARBA00007665"/>
    </source>
</evidence>
<organism evidence="3">
    <name type="scientific">bioreactor metagenome</name>
    <dbReference type="NCBI Taxonomy" id="1076179"/>
    <lineage>
        <taxon>unclassified sequences</taxon>
        <taxon>metagenomes</taxon>
        <taxon>ecological metagenomes</taxon>
    </lineage>
</organism>
<reference evidence="3" key="1">
    <citation type="submission" date="2019-08" db="EMBL/GenBank/DDBJ databases">
        <authorList>
            <person name="Kucharzyk K."/>
            <person name="Murdoch R.W."/>
            <person name="Higgins S."/>
            <person name="Loffler F."/>
        </authorList>
    </citation>
    <scope>NUCLEOTIDE SEQUENCE</scope>
</reference>
<dbReference type="PANTHER" id="PTHR16301">
    <property type="entry name" value="IMPACT-RELATED"/>
    <property type="match status" value="1"/>
</dbReference>
<protein>
    <recommendedName>
        <fullName evidence="2">Impact N-terminal domain-containing protein</fullName>
    </recommendedName>
</protein>
<gene>
    <name evidence="3" type="ORF">SDC9_17923</name>
</gene>
<accession>A0A644TYT0</accession>
<dbReference type="InterPro" id="IPR036956">
    <property type="entry name" value="Impact_N_sf"/>
</dbReference>
<dbReference type="AlphaFoldDB" id="A0A644TYT0"/>
<sequence>MLFDDTYKTINTPSSGLYKEKGSKFIALARPVDSEAAVKAEIDSIRKEFYDARHHCFAYVLGADKAAWRVNDDGEPSGTAGRPIHGQIQSFDLTNILVVVVRYFGGTKLGVSGLINAYKSATQDALNQAQIVEKTVNEIYRLRFNYPNLNDVMRIVKEENIHIIDNQFDMECFLTYRVRRSLADQVNSKFRKTYESEIIYLKTE</sequence>
<name>A0A644TYT0_9ZZZZ</name>
<dbReference type="Pfam" id="PF01205">
    <property type="entry name" value="Impact_N"/>
    <property type="match status" value="1"/>
</dbReference>
<dbReference type="GO" id="GO:0006446">
    <property type="term" value="P:regulation of translational initiation"/>
    <property type="evidence" value="ECO:0007669"/>
    <property type="project" value="TreeGrafter"/>
</dbReference>
<dbReference type="InterPro" id="IPR023582">
    <property type="entry name" value="Impact"/>
</dbReference>
<dbReference type="GO" id="GO:0005737">
    <property type="term" value="C:cytoplasm"/>
    <property type="evidence" value="ECO:0007669"/>
    <property type="project" value="TreeGrafter"/>
</dbReference>
<dbReference type="InterPro" id="IPR001498">
    <property type="entry name" value="Impact_N"/>
</dbReference>
<comment type="similarity">
    <text evidence="1">Belongs to the IMPACT family.</text>
</comment>
<evidence type="ECO:0000259" key="2">
    <source>
        <dbReference type="Pfam" id="PF01205"/>
    </source>
</evidence>
<dbReference type="PANTHER" id="PTHR16301:SF20">
    <property type="entry name" value="IMPACT FAMILY MEMBER YIGZ"/>
    <property type="match status" value="1"/>
</dbReference>
<feature type="domain" description="Impact N-terminal" evidence="2">
    <location>
        <begin position="21"/>
        <end position="126"/>
    </location>
</feature>
<dbReference type="EMBL" id="VSSQ01000064">
    <property type="protein sequence ID" value="MPL72143.1"/>
    <property type="molecule type" value="Genomic_DNA"/>
</dbReference>
<proteinExistence type="inferred from homology"/>
<comment type="caution">
    <text evidence="3">The sequence shown here is derived from an EMBL/GenBank/DDBJ whole genome shotgun (WGS) entry which is preliminary data.</text>
</comment>